<dbReference type="InterPro" id="IPR007820">
    <property type="entry name" value="AbrB_fam"/>
</dbReference>
<feature type="transmembrane region" description="Helical" evidence="1">
    <location>
        <begin position="176"/>
        <end position="194"/>
    </location>
</feature>
<feature type="transmembrane region" description="Helical" evidence="1">
    <location>
        <begin position="148"/>
        <end position="164"/>
    </location>
</feature>
<protein>
    <submittedName>
        <fullName evidence="2">AbrB family transcriptional regulator</fullName>
    </submittedName>
</protein>
<name>A0A8J6YVW4_9RHOB</name>
<feature type="transmembrane region" description="Helical" evidence="1">
    <location>
        <begin position="262"/>
        <end position="283"/>
    </location>
</feature>
<keyword evidence="1" id="KW-0812">Transmembrane</keyword>
<dbReference type="Proteomes" id="UP000609121">
    <property type="component" value="Unassembled WGS sequence"/>
</dbReference>
<reference evidence="2" key="1">
    <citation type="submission" date="2020-09" db="EMBL/GenBank/DDBJ databases">
        <title>A novel bacterium of genus Mangrovicoccus, isolated from South China Sea.</title>
        <authorList>
            <person name="Huang H."/>
            <person name="Mo K."/>
            <person name="Hu Y."/>
        </authorList>
    </citation>
    <scope>NUCLEOTIDE SEQUENCE</scope>
    <source>
        <strain evidence="2">HB182678</strain>
    </source>
</reference>
<dbReference type="Pfam" id="PF05145">
    <property type="entry name" value="AbrB"/>
    <property type="match status" value="1"/>
</dbReference>
<feature type="transmembrane region" description="Helical" evidence="1">
    <location>
        <begin position="82"/>
        <end position="104"/>
    </location>
</feature>
<proteinExistence type="predicted"/>
<feature type="transmembrane region" description="Helical" evidence="1">
    <location>
        <begin position="231"/>
        <end position="250"/>
    </location>
</feature>
<evidence type="ECO:0000313" key="2">
    <source>
        <dbReference type="EMBL" id="MBE3636741.1"/>
    </source>
</evidence>
<dbReference type="GO" id="GO:0010468">
    <property type="term" value="P:regulation of gene expression"/>
    <property type="evidence" value="ECO:0007669"/>
    <property type="project" value="InterPro"/>
</dbReference>
<evidence type="ECO:0000313" key="3">
    <source>
        <dbReference type="Proteomes" id="UP000609121"/>
    </source>
</evidence>
<keyword evidence="1" id="KW-0472">Membrane</keyword>
<dbReference type="PIRSF" id="PIRSF038991">
    <property type="entry name" value="Protein_AbrB"/>
    <property type="match status" value="1"/>
</dbReference>
<accession>A0A8J6YVW4</accession>
<sequence>MKTLHALRLKTLALGLGGALLFRWAGMPLPFLFGPLAACLAAALAGQDLKGPGAVSAGARTILGVAAGAAITPEVVGMLPSMAVSVALVPVFVALIGLIGMPFFRRLGYDAPTAWYAAMPGGFQDMVVFGQEAGADVRALSLIQATRVLFIVTLAPVLIVHLYGRGLDNPVGEPFVSLPAGELALMAAAALGGWKLAARAGLFGASILGPLIATVILAQCGLLHHRPPREAILAAQFFIGLGIGVHYVGVTLAEIRRYVASGALYVGILAILSALFTEVVSLAGLAPPVDAFLAFAPGGQSEMTVLAIVTGADLGFVIVHHMVRMVTVILGAPVAARWLMPPRGDP</sequence>
<dbReference type="AlphaFoldDB" id="A0A8J6YVW4"/>
<dbReference type="GO" id="GO:0016020">
    <property type="term" value="C:membrane"/>
    <property type="evidence" value="ECO:0007669"/>
    <property type="project" value="InterPro"/>
</dbReference>
<feature type="transmembrane region" description="Helical" evidence="1">
    <location>
        <begin position="303"/>
        <end position="323"/>
    </location>
</feature>
<comment type="caution">
    <text evidence="2">The sequence shown here is derived from an EMBL/GenBank/DDBJ whole genome shotgun (WGS) entry which is preliminary data.</text>
</comment>
<organism evidence="2 3">
    <name type="scientific">Mangrovicoccus algicola</name>
    <dbReference type="NCBI Taxonomy" id="2771008"/>
    <lineage>
        <taxon>Bacteria</taxon>
        <taxon>Pseudomonadati</taxon>
        <taxon>Pseudomonadota</taxon>
        <taxon>Alphaproteobacteria</taxon>
        <taxon>Rhodobacterales</taxon>
        <taxon>Paracoccaceae</taxon>
        <taxon>Mangrovicoccus</taxon>
    </lineage>
</organism>
<keyword evidence="3" id="KW-1185">Reference proteome</keyword>
<dbReference type="EMBL" id="JACVXA010000003">
    <property type="protein sequence ID" value="MBE3636741.1"/>
    <property type="molecule type" value="Genomic_DNA"/>
</dbReference>
<dbReference type="PANTHER" id="PTHR38457">
    <property type="entry name" value="REGULATOR ABRB-RELATED"/>
    <property type="match status" value="1"/>
</dbReference>
<keyword evidence="1" id="KW-1133">Transmembrane helix</keyword>
<dbReference type="RefSeq" id="WP_193178932.1">
    <property type="nucleotide sequence ID" value="NZ_JACVXA010000003.1"/>
</dbReference>
<evidence type="ECO:0000256" key="1">
    <source>
        <dbReference type="SAM" id="Phobius"/>
    </source>
</evidence>
<gene>
    <name evidence="2" type="ORF">ICN82_00825</name>
</gene>
<dbReference type="PANTHER" id="PTHR38457:SF1">
    <property type="entry name" value="REGULATOR ABRB-RELATED"/>
    <property type="match status" value="1"/>
</dbReference>
<feature type="transmembrane region" description="Helical" evidence="1">
    <location>
        <begin position="201"/>
        <end position="225"/>
    </location>
</feature>